<feature type="compositionally biased region" description="Basic and acidic residues" evidence="1">
    <location>
        <begin position="287"/>
        <end position="307"/>
    </location>
</feature>
<keyword evidence="3" id="KW-1185">Reference proteome</keyword>
<dbReference type="EMBL" id="JAJSPL020000008">
    <property type="protein sequence ID" value="KAK7745531.1"/>
    <property type="molecule type" value="Genomic_DNA"/>
</dbReference>
<comment type="caution">
    <text evidence="2">The sequence shown here is derived from an EMBL/GenBank/DDBJ whole genome shotgun (WGS) entry which is preliminary data.</text>
</comment>
<accession>A0AAN9UEM9</accession>
<dbReference type="PANTHER" id="PTHR28527">
    <property type="entry name" value="MATING-TYPE SWITCHING PROTEIN SWI2-RELATED"/>
    <property type="match status" value="1"/>
</dbReference>
<evidence type="ECO:0000256" key="1">
    <source>
        <dbReference type="SAM" id="MobiDB-lite"/>
    </source>
</evidence>
<dbReference type="PANTHER" id="PTHR28527:SF1">
    <property type="entry name" value="SWI5-DEPENDENT RECOMBINATION DNA REPAIR PROTEIN 1"/>
    <property type="match status" value="1"/>
</dbReference>
<protein>
    <recommendedName>
        <fullName evidence="4">Swi5-dependent recombination DNA repair protein 1</fullName>
    </recommendedName>
</protein>
<feature type="compositionally biased region" description="Gly residues" evidence="1">
    <location>
        <begin position="131"/>
        <end position="147"/>
    </location>
</feature>
<name>A0AAN9UEM9_9PEZI</name>
<sequence length="330" mass="35797">MSTQAAKRRRVDAANAVLRKPFQSPMIKRPDASPSSAGGTPRIGTGTGNIGTPDTAATPAKRSFEEVYSPGSPSVPRQQQEHQKPHPQSMRLRYSKSLGESRQTRPALPSLKCSQARASARSVDDRRASGGHAGGGGPDLVGDGNGSGNADDGDDDNPFLALVRAHRTTGQEAMIKDVDKQLETIRQARRIEDASEGRHPGGTVDQELRDLIVKWKGACRLAVDELFELVKGRVDSAGGPKAWKAMQQRQLEFYRGFDQEFPGRSKGAGGDGDEEDGEENECDPEEFEGRNEEGRVLEAERAKGHDDVGEDEDEPVSSSVPNPWLEYDPN</sequence>
<evidence type="ECO:0000313" key="2">
    <source>
        <dbReference type="EMBL" id="KAK7745531.1"/>
    </source>
</evidence>
<feature type="region of interest" description="Disordered" evidence="1">
    <location>
        <begin position="1"/>
        <end position="158"/>
    </location>
</feature>
<organism evidence="2 3">
    <name type="scientific">Cytospora paraplurivora</name>
    <dbReference type="NCBI Taxonomy" id="2898453"/>
    <lineage>
        <taxon>Eukaryota</taxon>
        <taxon>Fungi</taxon>
        <taxon>Dikarya</taxon>
        <taxon>Ascomycota</taxon>
        <taxon>Pezizomycotina</taxon>
        <taxon>Sordariomycetes</taxon>
        <taxon>Sordariomycetidae</taxon>
        <taxon>Diaporthales</taxon>
        <taxon>Cytosporaceae</taxon>
        <taxon>Cytospora</taxon>
    </lineage>
</organism>
<evidence type="ECO:0000313" key="3">
    <source>
        <dbReference type="Proteomes" id="UP001320245"/>
    </source>
</evidence>
<proteinExistence type="predicted"/>
<feature type="compositionally biased region" description="Acidic residues" evidence="1">
    <location>
        <begin position="271"/>
        <end position="286"/>
    </location>
</feature>
<feature type="compositionally biased region" description="Basic residues" evidence="1">
    <location>
        <begin position="1"/>
        <end position="10"/>
    </location>
</feature>
<reference evidence="2 3" key="1">
    <citation type="journal article" date="2023" name="PLoS ONE">
        <title>Cytospora paraplurivora sp. nov. isolated from orchards with fruit tree decline syndrome in Ontario, Canada.</title>
        <authorList>
            <person name="Ilyukhin E."/>
            <person name="Nguyen H.D.T."/>
            <person name="Castle A.J."/>
            <person name="Ellouze W."/>
        </authorList>
    </citation>
    <scope>NUCLEOTIDE SEQUENCE [LARGE SCALE GENOMIC DNA]</scope>
    <source>
        <strain evidence="2 3">FDS-564</strain>
    </source>
</reference>
<gene>
    <name evidence="2" type="ORF">SLS53_003031</name>
</gene>
<dbReference type="Proteomes" id="UP001320245">
    <property type="component" value="Unassembled WGS sequence"/>
</dbReference>
<dbReference type="GO" id="GO:0006310">
    <property type="term" value="P:DNA recombination"/>
    <property type="evidence" value="ECO:0007669"/>
    <property type="project" value="TreeGrafter"/>
</dbReference>
<evidence type="ECO:0008006" key="4">
    <source>
        <dbReference type="Google" id="ProtNLM"/>
    </source>
</evidence>
<dbReference type="Gene3D" id="6.10.140.1020">
    <property type="match status" value="1"/>
</dbReference>
<feature type="region of interest" description="Disordered" evidence="1">
    <location>
        <begin position="256"/>
        <end position="330"/>
    </location>
</feature>
<dbReference type="AlphaFoldDB" id="A0AAN9UEM9"/>